<dbReference type="Proteomes" id="UP000183263">
    <property type="component" value="Unassembled WGS sequence"/>
</dbReference>
<name>A0A1G8I267_9NOCA</name>
<evidence type="ECO:0000259" key="1">
    <source>
        <dbReference type="Pfam" id="PF12680"/>
    </source>
</evidence>
<feature type="domain" description="SnoaL-like" evidence="1">
    <location>
        <begin position="14"/>
        <end position="106"/>
    </location>
</feature>
<gene>
    <name evidence="2" type="ORF">SAMN05444695_105134</name>
</gene>
<dbReference type="InterPro" id="IPR032710">
    <property type="entry name" value="NTF2-like_dom_sf"/>
</dbReference>
<dbReference type="Pfam" id="PF12680">
    <property type="entry name" value="SnoaL_2"/>
    <property type="match status" value="1"/>
</dbReference>
<dbReference type="InterPro" id="IPR037401">
    <property type="entry name" value="SnoaL-like"/>
</dbReference>
<sequence>MADTDLESTLPAAVRALLDATNAGDLDGFLGAFTTSGVVDDWGREFRGEDIRRWSDAEFLGKNVTLEVTAVHRDGDVTIVLATVGGDGFNGPSTFGFAVEEGRISSMTIRA</sequence>
<dbReference type="OrthoDB" id="8080938at2"/>
<keyword evidence="3" id="KW-1185">Reference proteome</keyword>
<dbReference type="RefSeq" id="WP_072737431.1">
    <property type="nucleotide sequence ID" value="NZ_CP048813.1"/>
</dbReference>
<protein>
    <submittedName>
        <fullName evidence="2">SnoaL-like domain-containing protein</fullName>
    </submittedName>
</protein>
<evidence type="ECO:0000313" key="2">
    <source>
        <dbReference type="EMBL" id="SDI12944.1"/>
    </source>
</evidence>
<dbReference type="SUPFAM" id="SSF54427">
    <property type="entry name" value="NTF2-like"/>
    <property type="match status" value="1"/>
</dbReference>
<accession>A0A1G8I267</accession>
<reference evidence="2 3" key="1">
    <citation type="submission" date="2016-10" db="EMBL/GenBank/DDBJ databases">
        <authorList>
            <person name="de Groot N.N."/>
        </authorList>
    </citation>
    <scope>NUCLEOTIDE SEQUENCE [LARGE SCALE GENOMIC DNA]</scope>
    <source>
        <strain evidence="2 3">DSM 44892</strain>
    </source>
</reference>
<organism evidence="2 3">
    <name type="scientific">Rhodococcus triatomae</name>
    <dbReference type="NCBI Taxonomy" id="300028"/>
    <lineage>
        <taxon>Bacteria</taxon>
        <taxon>Bacillati</taxon>
        <taxon>Actinomycetota</taxon>
        <taxon>Actinomycetes</taxon>
        <taxon>Mycobacteriales</taxon>
        <taxon>Nocardiaceae</taxon>
        <taxon>Rhodococcus</taxon>
    </lineage>
</organism>
<dbReference type="AlphaFoldDB" id="A0A1G8I267"/>
<dbReference type="Gene3D" id="3.10.450.50">
    <property type="match status" value="1"/>
</dbReference>
<proteinExistence type="predicted"/>
<evidence type="ECO:0000313" key="3">
    <source>
        <dbReference type="Proteomes" id="UP000183263"/>
    </source>
</evidence>
<dbReference type="EMBL" id="FNDN01000005">
    <property type="protein sequence ID" value="SDI12944.1"/>
    <property type="molecule type" value="Genomic_DNA"/>
</dbReference>